<dbReference type="GO" id="GO:0008483">
    <property type="term" value="F:transaminase activity"/>
    <property type="evidence" value="ECO:0007669"/>
    <property type="project" value="UniProtKB-KW"/>
</dbReference>
<evidence type="ECO:0000313" key="9">
    <source>
        <dbReference type="Proteomes" id="UP001333818"/>
    </source>
</evidence>
<proteinExistence type="inferred from homology"/>
<keyword evidence="4 6" id="KW-0808">Transferase</keyword>
<evidence type="ECO:0000256" key="4">
    <source>
        <dbReference type="ARBA" id="ARBA00022679"/>
    </source>
</evidence>
<dbReference type="PROSITE" id="PS00105">
    <property type="entry name" value="AA_TRANSFER_CLASS_1"/>
    <property type="match status" value="1"/>
</dbReference>
<keyword evidence="5" id="KW-0663">Pyridoxal phosphate</keyword>
<dbReference type="SUPFAM" id="SSF53383">
    <property type="entry name" value="PLP-dependent transferases"/>
    <property type="match status" value="1"/>
</dbReference>
<comment type="cofactor">
    <cofactor evidence="1 6">
        <name>pyridoxal 5'-phosphate</name>
        <dbReference type="ChEBI" id="CHEBI:597326"/>
    </cofactor>
</comment>
<evidence type="ECO:0000313" key="8">
    <source>
        <dbReference type="EMBL" id="MEE3715422.1"/>
    </source>
</evidence>
<dbReference type="FunFam" id="3.40.640.10:FF:000033">
    <property type="entry name" value="Aspartate aminotransferase"/>
    <property type="match status" value="1"/>
</dbReference>
<dbReference type="CDD" id="cd00609">
    <property type="entry name" value="AAT_like"/>
    <property type="match status" value="1"/>
</dbReference>
<dbReference type="Gene3D" id="3.40.640.10">
    <property type="entry name" value="Type I PLP-dependent aspartate aminotransferase-like (Major domain)"/>
    <property type="match status" value="1"/>
</dbReference>
<dbReference type="InterPro" id="IPR004838">
    <property type="entry name" value="NHTrfase_class1_PyrdxlP-BS"/>
</dbReference>
<protein>
    <recommendedName>
        <fullName evidence="6">Aminotransferase</fullName>
        <ecNumber evidence="6">2.6.1.-</ecNumber>
    </recommendedName>
</protein>
<name>A0AAW9PQ97_9CYAN</name>
<sequence length="393" mass="43064">MQLANRIRKVTPSITLAIDSKAKAMKASGVDVCSFSAGEPDFDTPEHIRTAAKNALDQGKTRYGPAAGVPELRSAIADRLYKDNQLEYKPEQIVVTNGGKHSLYNLMMVLLNEGDEVIIPVPFWVSYTEIAKVADATPVMVMTEEANGYKITPEQLEAAITPKTKLFVLNSPSNPTGMVYTPEEIKALAEVLLRHEQVYVVSDEIYHKILYDGATHLSIGATSRAMLERTIISSGFAKAYSMTGWRVGYLAGAPEIIKAATTLQGHSTSNVCTFAQYGAIAALTESQDCVETMRLAFAERREVMYQRLNAIPGVTCPKPDGAFYLFPNISQTGLTSMQFCDALLEEFQVALIPGIAFGLDTNVRLSYATDLTTIERGCDRLHKFVEKVLATQS</sequence>
<dbReference type="Proteomes" id="UP001333818">
    <property type="component" value="Unassembled WGS sequence"/>
</dbReference>
<dbReference type="InterPro" id="IPR015421">
    <property type="entry name" value="PyrdxlP-dep_Trfase_major"/>
</dbReference>
<keyword evidence="9" id="KW-1185">Reference proteome</keyword>
<organism evidence="8 9">
    <name type="scientific">Tumidithrix elongata BACA0141</name>
    <dbReference type="NCBI Taxonomy" id="2716417"/>
    <lineage>
        <taxon>Bacteria</taxon>
        <taxon>Bacillati</taxon>
        <taxon>Cyanobacteriota</taxon>
        <taxon>Cyanophyceae</taxon>
        <taxon>Pseudanabaenales</taxon>
        <taxon>Pseudanabaenaceae</taxon>
        <taxon>Tumidithrix</taxon>
        <taxon>Tumidithrix elongata</taxon>
    </lineage>
</organism>
<dbReference type="Gene3D" id="3.90.1150.10">
    <property type="entry name" value="Aspartate Aminotransferase, domain 1"/>
    <property type="match status" value="1"/>
</dbReference>
<dbReference type="RefSeq" id="WP_330481843.1">
    <property type="nucleotide sequence ID" value="NZ_JAZBJZ010000003.1"/>
</dbReference>
<comment type="caution">
    <text evidence="8">The sequence shown here is derived from an EMBL/GenBank/DDBJ whole genome shotgun (WGS) entry which is preliminary data.</text>
</comment>
<dbReference type="InterPro" id="IPR004839">
    <property type="entry name" value="Aminotransferase_I/II_large"/>
</dbReference>
<evidence type="ECO:0000259" key="7">
    <source>
        <dbReference type="Pfam" id="PF00155"/>
    </source>
</evidence>
<dbReference type="InterPro" id="IPR015422">
    <property type="entry name" value="PyrdxlP-dep_Trfase_small"/>
</dbReference>
<dbReference type="GO" id="GO:0030170">
    <property type="term" value="F:pyridoxal phosphate binding"/>
    <property type="evidence" value="ECO:0007669"/>
    <property type="project" value="InterPro"/>
</dbReference>
<gene>
    <name evidence="8" type="ORF">V2H45_01535</name>
</gene>
<accession>A0AAW9PQ97</accession>
<reference evidence="8" key="1">
    <citation type="submission" date="2024-01" db="EMBL/GenBank/DDBJ databases">
        <title>Bank of Algae and Cyanobacteria of the Azores (BACA) strain genomes.</title>
        <authorList>
            <person name="Luz R."/>
            <person name="Cordeiro R."/>
            <person name="Fonseca A."/>
            <person name="Goncalves V."/>
        </authorList>
    </citation>
    <scope>NUCLEOTIDE SEQUENCE</scope>
    <source>
        <strain evidence="8">BACA0141</strain>
    </source>
</reference>
<dbReference type="EC" id="2.6.1.-" evidence="6"/>
<evidence type="ECO:0000256" key="3">
    <source>
        <dbReference type="ARBA" id="ARBA00022576"/>
    </source>
</evidence>
<dbReference type="Pfam" id="PF00155">
    <property type="entry name" value="Aminotran_1_2"/>
    <property type="match status" value="1"/>
</dbReference>
<dbReference type="PANTHER" id="PTHR46383">
    <property type="entry name" value="ASPARTATE AMINOTRANSFERASE"/>
    <property type="match status" value="1"/>
</dbReference>
<dbReference type="InterPro" id="IPR050596">
    <property type="entry name" value="AspAT/PAT-like"/>
</dbReference>
<keyword evidence="3 6" id="KW-0032">Aminotransferase</keyword>
<dbReference type="EMBL" id="JAZBJZ010000003">
    <property type="protein sequence ID" value="MEE3715422.1"/>
    <property type="molecule type" value="Genomic_DNA"/>
</dbReference>
<dbReference type="PANTHER" id="PTHR46383:SF1">
    <property type="entry name" value="ASPARTATE AMINOTRANSFERASE"/>
    <property type="match status" value="1"/>
</dbReference>
<comment type="similarity">
    <text evidence="2 6">Belongs to the class-I pyridoxal-phosphate-dependent aminotransferase family.</text>
</comment>
<dbReference type="GO" id="GO:0006520">
    <property type="term" value="P:amino acid metabolic process"/>
    <property type="evidence" value="ECO:0007669"/>
    <property type="project" value="InterPro"/>
</dbReference>
<evidence type="ECO:0000256" key="5">
    <source>
        <dbReference type="ARBA" id="ARBA00022898"/>
    </source>
</evidence>
<dbReference type="AlphaFoldDB" id="A0AAW9PQ97"/>
<dbReference type="InterPro" id="IPR015424">
    <property type="entry name" value="PyrdxlP-dep_Trfase"/>
</dbReference>
<feature type="domain" description="Aminotransferase class I/classII large" evidence="7">
    <location>
        <begin position="31"/>
        <end position="381"/>
    </location>
</feature>
<evidence type="ECO:0000256" key="1">
    <source>
        <dbReference type="ARBA" id="ARBA00001933"/>
    </source>
</evidence>
<evidence type="ECO:0000256" key="6">
    <source>
        <dbReference type="RuleBase" id="RU000481"/>
    </source>
</evidence>
<evidence type="ECO:0000256" key="2">
    <source>
        <dbReference type="ARBA" id="ARBA00007441"/>
    </source>
</evidence>